<dbReference type="AlphaFoldDB" id="A0A327QIB8"/>
<evidence type="ECO:0000313" key="9">
    <source>
        <dbReference type="EMBL" id="RAJ04051.1"/>
    </source>
</evidence>
<sequence length="1133" mass="125173">MKKIRLGGHLLPGPLLKVFLIMKLAFLVILVTCMHVSAAVFGQLNSISLKANDVHLSKVLKLIERKISYRFVYSSENIPVNKKISINVTGATLDEVMASLLADTDLSYKMLSKNLVVIAPRHNAVQNIHVRGRVTDSTGIGLPGVTVKVSNTNHGTITNPNGDFELDAPGDASLEFNYLGYLPQTVAINNRNEITVKLVADQKGLNEVVVVGFGAQKKVNLTGAVATVTPGVLNNRPVASVQDALQGITPGLTVLARPGDVGSSESNSTMTIRGRSNLGSSGPMIVIDGIPVSGREFAALQPNDIESMSVLKDAASAAIYGSRAANGVILVTTKKGKEGKTSIDLNASYGVQSPTRRFEYLGSADYATLYNEALTNANRAKRYTDEEIQKFKNGSQPDLYPNTDWYKEALAKNPAMKDVDLAISGGSKTNQYYLGLGYLGQESLVPNKYMNRYTMRLNASTQVLKILNVGTNVSIVRQDRDTEGGELNWVALNRLVPSMVGVHSDGTWGTINAGKADATLAKDNVLRNMAEGGRGYARDNVFQAGLTGVLKPMKGLTINGQGSLKYNNNMNWSFTNELPALVNFMTKETMPSTIVTPNEMIERWNKRTETLLQAYAEYEKRIRKHNFKVMVGSSQERSTYRYVGVGRRNFPNNSATIIDLGDSESTSTEYDAFYDANVPLNRSYETYWAMLSYFGRINYSFADKYLFEVNYRTDYSSYFAEQYRSANFPSFSVGWRISEEPFMKDIKNIDNLKLRLSVGNLGNQNNVPEGNYRDLIAYGTVYSFNNTAVAGAYQMNGANMKATWETVNIKNVGIDGTFFKGLLDVTADYFIKTTKDILLPTRVGDTYGLKPPTVNSGRVENRGIEIMLSHNNRIGKDFSYNVSVNFSKIKNKILDLGDVTERYNDRWIERVGQPIGSFFGYEAIGLFTTDEEVAKSATQSSSTKAGDIKYKDQDDNGIIDGNDRVIIGNDVPWCNYGFSIGANYKGFDIGMAAYGVTGVKTYLDNEASFSFFNGAGVKPLHLERWTKENPNPNAKYPRLLLSADGKQNYNSYNSFWLFDASYLRIRTITAGYTVPAKYSQKVGMSFARVYVAANNPFTFMFDDRLTDYDPEIPSGRGGYPGIKTWSVGVNVKF</sequence>
<dbReference type="EMBL" id="QLLL01000005">
    <property type="protein sequence ID" value="RAJ04051.1"/>
    <property type="molecule type" value="Genomic_DNA"/>
</dbReference>
<dbReference type="Proteomes" id="UP000249547">
    <property type="component" value="Unassembled WGS sequence"/>
</dbReference>
<proteinExistence type="inferred from homology"/>
<evidence type="ECO:0000256" key="4">
    <source>
        <dbReference type="ARBA" id="ARBA00022692"/>
    </source>
</evidence>
<dbReference type="SUPFAM" id="SSF49464">
    <property type="entry name" value="Carboxypeptidase regulatory domain-like"/>
    <property type="match status" value="1"/>
</dbReference>
<dbReference type="InterPro" id="IPR023996">
    <property type="entry name" value="TonB-dep_OMP_SusC/RagA"/>
</dbReference>
<dbReference type="Pfam" id="PF07660">
    <property type="entry name" value="STN"/>
    <property type="match status" value="1"/>
</dbReference>
<evidence type="ECO:0000259" key="8">
    <source>
        <dbReference type="SMART" id="SM00965"/>
    </source>
</evidence>
<comment type="similarity">
    <text evidence="7">Belongs to the TonB-dependent receptor family.</text>
</comment>
<dbReference type="Gene3D" id="2.60.40.1120">
    <property type="entry name" value="Carboxypeptidase-like, regulatory domain"/>
    <property type="match status" value="1"/>
</dbReference>
<name>A0A327QIB8_9BACT</name>
<evidence type="ECO:0000256" key="1">
    <source>
        <dbReference type="ARBA" id="ARBA00004571"/>
    </source>
</evidence>
<comment type="subcellular location">
    <subcellularLocation>
        <location evidence="1 7">Cell outer membrane</location>
        <topology evidence="1 7">Multi-pass membrane protein</topology>
    </subcellularLocation>
</comment>
<dbReference type="NCBIfam" id="TIGR04057">
    <property type="entry name" value="SusC_RagA_signa"/>
    <property type="match status" value="1"/>
</dbReference>
<feature type="domain" description="Secretin/TonB short N-terminal" evidence="8">
    <location>
        <begin position="69"/>
        <end position="121"/>
    </location>
</feature>
<keyword evidence="10" id="KW-1185">Reference proteome</keyword>
<keyword evidence="5 7" id="KW-0472">Membrane</keyword>
<keyword evidence="3 7" id="KW-1134">Transmembrane beta strand</keyword>
<evidence type="ECO:0000256" key="3">
    <source>
        <dbReference type="ARBA" id="ARBA00022452"/>
    </source>
</evidence>
<evidence type="ECO:0000256" key="6">
    <source>
        <dbReference type="ARBA" id="ARBA00023237"/>
    </source>
</evidence>
<dbReference type="NCBIfam" id="TIGR04056">
    <property type="entry name" value="OMP_RagA_SusC"/>
    <property type="match status" value="1"/>
</dbReference>
<dbReference type="InterPro" id="IPR011662">
    <property type="entry name" value="Secretin/TonB_short_N"/>
</dbReference>
<accession>A0A327QIB8</accession>
<keyword evidence="2 7" id="KW-0813">Transport</keyword>
<evidence type="ECO:0000256" key="2">
    <source>
        <dbReference type="ARBA" id="ARBA00022448"/>
    </source>
</evidence>
<comment type="caution">
    <text evidence="9">The sequence shown here is derived from an EMBL/GenBank/DDBJ whole genome shotgun (WGS) entry which is preliminary data.</text>
</comment>
<keyword evidence="4 7" id="KW-0812">Transmembrane</keyword>
<dbReference type="InterPro" id="IPR037066">
    <property type="entry name" value="Plug_dom_sf"/>
</dbReference>
<evidence type="ECO:0000256" key="5">
    <source>
        <dbReference type="ARBA" id="ARBA00023136"/>
    </source>
</evidence>
<dbReference type="SUPFAM" id="SSF56935">
    <property type="entry name" value="Porins"/>
    <property type="match status" value="1"/>
</dbReference>
<dbReference type="InterPro" id="IPR023997">
    <property type="entry name" value="TonB-dep_OMP_SusC/RagA_CS"/>
</dbReference>
<evidence type="ECO:0000256" key="7">
    <source>
        <dbReference type="PROSITE-ProRule" id="PRU01360"/>
    </source>
</evidence>
<dbReference type="SMART" id="SM00965">
    <property type="entry name" value="STN"/>
    <property type="match status" value="1"/>
</dbReference>
<dbReference type="Pfam" id="PF13715">
    <property type="entry name" value="CarbopepD_reg_2"/>
    <property type="match status" value="1"/>
</dbReference>
<dbReference type="Gene3D" id="2.170.130.10">
    <property type="entry name" value="TonB-dependent receptor, plug domain"/>
    <property type="match status" value="1"/>
</dbReference>
<protein>
    <submittedName>
        <fullName evidence="9">TonB-linked SusC/RagA family outer membrane protein</fullName>
    </submittedName>
</protein>
<dbReference type="GO" id="GO:0009279">
    <property type="term" value="C:cell outer membrane"/>
    <property type="evidence" value="ECO:0007669"/>
    <property type="project" value="UniProtKB-SubCell"/>
</dbReference>
<reference evidence="9 10" key="1">
    <citation type="submission" date="2018-06" db="EMBL/GenBank/DDBJ databases">
        <title>Genomic Encyclopedia of Archaeal and Bacterial Type Strains, Phase II (KMG-II): from individual species to whole genera.</title>
        <authorList>
            <person name="Goeker M."/>
        </authorList>
    </citation>
    <scope>NUCLEOTIDE SEQUENCE [LARGE SCALE GENOMIC DNA]</scope>
    <source>
        <strain evidence="9 10">DSM 23857</strain>
    </source>
</reference>
<gene>
    <name evidence="9" type="ORF">LX64_02928</name>
</gene>
<dbReference type="InterPro" id="IPR036942">
    <property type="entry name" value="Beta-barrel_TonB_sf"/>
</dbReference>
<dbReference type="Pfam" id="PF07715">
    <property type="entry name" value="Plug"/>
    <property type="match status" value="1"/>
</dbReference>
<dbReference type="InterPro" id="IPR008969">
    <property type="entry name" value="CarboxyPept-like_regulatory"/>
</dbReference>
<organism evidence="9 10">
    <name type="scientific">Chitinophaga skermanii</name>
    <dbReference type="NCBI Taxonomy" id="331697"/>
    <lineage>
        <taxon>Bacteria</taxon>
        <taxon>Pseudomonadati</taxon>
        <taxon>Bacteroidota</taxon>
        <taxon>Chitinophagia</taxon>
        <taxon>Chitinophagales</taxon>
        <taxon>Chitinophagaceae</taxon>
        <taxon>Chitinophaga</taxon>
    </lineage>
</organism>
<evidence type="ECO:0000313" key="10">
    <source>
        <dbReference type="Proteomes" id="UP000249547"/>
    </source>
</evidence>
<keyword evidence="6 7" id="KW-0998">Cell outer membrane</keyword>
<dbReference type="Gene3D" id="2.40.170.20">
    <property type="entry name" value="TonB-dependent receptor, beta-barrel domain"/>
    <property type="match status" value="1"/>
</dbReference>
<dbReference type="InterPro" id="IPR039426">
    <property type="entry name" value="TonB-dep_rcpt-like"/>
</dbReference>
<dbReference type="PROSITE" id="PS52016">
    <property type="entry name" value="TONB_DEPENDENT_REC_3"/>
    <property type="match status" value="1"/>
</dbReference>
<dbReference type="InterPro" id="IPR012910">
    <property type="entry name" value="Plug_dom"/>
</dbReference>